<evidence type="ECO:0000256" key="2">
    <source>
        <dbReference type="ARBA" id="ARBA00022801"/>
    </source>
</evidence>
<evidence type="ECO:0000313" key="10">
    <source>
        <dbReference type="Proteomes" id="UP000799766"/>
    </source>
</evidence>
<dbReference type="CDD" id="cd00147">
    <property type="entry name" value="cPLA2_like"/>
    <property type="match status" value="1"/>
</dbReference>
<keyword evidence="3 5" id="KW-0442">Lipid degradation</keyword>
<dbReference type="PANTHER" id="PTHR10728:SF40">
    <property type="entry name" value="PATATIN FAMILY PROTEIN"/>
    <property type="match status" value="1"/>
</dbReference>
<dbReference type="Pfam" id="PF01735">
    <property type="entry name" value="PLA2_B"/>
    <property type="match status" value="1"/>
</dbReference>
<dbReference type="Proteomes" id="UP000799766">
    <property type="component" value="Unassembled WGS sequence"/>
</dbReference>
<comment type="similarity">
    <text evidence="1 6">Belongs to the lysophospholipase family.</text>
</comment>
<protein>
    <recommendedName>
        <fullName evidence="6">Lysophospholipase</fullName>
        <ecNumber evidence="6">3.1.1.5</ecNumber>
    </recommendedName>
</protein>
<dbReference type="EMBL" id="MU001684">
    <property type="protein sequence ID" value="KAF2456078.1"/>
    <property type="molecule type" value="Genomic_DNA"/>
</dbReference>
<dbReference type="OrthoDB" id="6121437at2759"/>
<dbReference type="EC" id="3.1.1.5" evidence="6"/>
<evidence type="ECO:0000256" key="5">
    <source>
        <dbReference type="PROSITE-ProRule" id="PRU00555"/>
    </source>
</evidence>
<feature type="compositionally biased region" description="Basic and acidic residues" evidence="7">
    <location>
        <begin position="542"/>
        <end position="573"/>
    </location>
</feature>
<dbReference type="GO" id="GO:0005829">
    <property type="term" value="C:cytosol"/>
    <property type="evidence" value="ECO:0007669"/>
    <property type="project" value="TreeGrafter"/>
</dbReference>
<accession>A0A6A6NWY7</accession>
<feature type="compositionally biased region" description="Basic and acidic residues" evidence="7">
    <location>
        <begin position="586"/>
        <end position="595"/>
    </location>
</feature>
<dbReference type="SUPFAM" id="SSF52151">
    <property type="entry name" value="FabD/lysophospholipase-like"/>
    <property type="match status" value="1"/>
</dbReference>
<dbReference type="InterPro" id="IPR016035">
    <property type="entry name" value="Acyl_Trfase/lysoPLipase"/>
</dbReference>
<feature type="region of interest" description="Disordered" evidence="7">
    <location>
        <begin position="542"/>
        <end position="601"/>
    </location>
</feature>
<sequence>MSLRKSQSAKTEAAHSVGPKECKADASDRIAGKLSSTGGALSSVEWGDLPSTLTNLIIPDWMRLLPAFLTKLQDELSMAPGSLSEEIWREANDPEINPEIIWDASVRVSDDLCDEEKIFRRQRKRHTTRALAKYLGIPEQEIHPDDVPTIAMCGSGGGLRALVAGSSSYLSTQEDGLFDCITYTAGVSGSCWLQSLYYTSIAGQSHHKLIEHLKHRLGVHIAFPPAALALLNSAPTNKYLLSGIVEKLKASPQADFGIVDVYGLLLAARLLVPKGELQVNDMDLKISNQRRFIDGGSEPLPIYTAVRHEIPLEDQSEAAMAEREAESKKEAWFQWFEFTPYEFWCEELQAGIPTWAVGREFERGRTKWRDNGLSIPETRLPLMLGIWGSAFCATLSHYYREIRPIMTNLAGFGGIDEMIAERDADLIKVHPIDPAAIPNFAFSMHNLLPPGIPRSIFEQTHLKLMDAGMSNNLPVYPLLRPGRDVDILIAFDASADVKTDNWLRVADGYVRQRGIKGWPVGAGWPPPEESPAEVAADLDAAHARTEEETQAKMGEAERADAKAKAADKTKEAGGDDGGGDGSTSRVGDDRHESNWRRKKGRSAPRDLSYCNVWIGSTEERTASGEPPQSKLVEEDWELMHPAAGIAVIYFPFLANPRVPGIDPRQSDFLSTWNFVYTPEQVDKVVALARANFDEGREQTRRTVRAVYERKKMLREERERSEWEKVREWRRRRKMRSGLMGRKGVGDHGDHFS</sequence>
<gene>
    <name evidence="9" type="ORF">BDY21DRAFT_372713</name>
</gene>
<comment type="catalytic activity">
    <reaction evidence="6">
        <text>a 1-acyl-sn-glycero-3-phosphocholine + H2O = sn-glycerol 3-phosphocholine + a fatty acid + H(+)</text>
        <dbReference type="Rhea" id="RHEA:15177"/>
        <dbReference type="ChEBI" id="CHEBI:15377"/>
        <dbReference type="ChEBI" id="CHEBI:15378"/>
        <dbReference type="ChEBI" id="CHEBI:16870"/>
        <dbReference type="ChEBI" id="CHEBI:28868"/>
        <dbReference type="ChEBI" id="CHEBI:58168"/>
        <dbReference type="EC" id="3.1.1.5"/>
    </reaction>
</comment>
<dbReference type="InterPro" id="IPR002642">
    <property type="entry name" value="LysoPLipase_cat_dom"/>
</dbReference>
<dbReference type="GO" id="GO:0004623">
    <property type="term" value="F:phospholipase A2 activity"/>
    <property type="evidence" value="ECO:0007669"/>
    <property type="project" value="TreeGrafter"/>
</dbReference>
<evidence type="ECO:0000256" key="3">
    <source>
        <dbReference type="ARBA" id="ARBA00022963"/>
    </source>
</evidence>
<evidence type="ECO:0000256" key="1">
    <source>
        <dbReference type="ARBA" id="ARBA00008780"/>
    </source>
</evidence>
<evidence type="ECO:0000313" key="9">
    <source>
        <dbReference type="EMBL" id="KAF2456078.1"/>
    </source>
</evidence>
<dbReference type="PANTHER" id="PTHR10728">
    <property type="entry name" value="CYTOSOLIC PHOSPHOLIPASE A2"/>
    <property type="match status" value="1"/>
</dbReference>
<evidence type="ECO:0000256" key="6">
    <source>
        <dbReference type="RuleBase" id="RU362103"/>
    </source>
</evidence>
<keyword evidence="9" id="KW-0808">Transferase</keyword>
<keyword evidence="10" id="KW-1185">Reference proteome</keyword>
<keyword evidence="2 5" id="KW-0378">Hydrolase</keyword>
<feature type="compositionally biased region" description="Polar residues" evidence="7">
    <location>
        <begin position="1"/>
        <end position="10"/>
    </location>
</feature>
<dbReference type="Gene3D" id="3.40.1090.10">
    <property type="entry name" value="Cytosolic phospholipase A2 catalytic domain"/>
    <property type="match status" value="1"/>
</dbReference>
<dbReference type="GO" id="GO:0016740">
    <property type="term" value="F:transferase activity"/>
    <property type="evidence" value="ECO:0007669"/>
    <property type="project" value="UniProtKB-KW"/>
</dbReference>
<organism evidence="9 10">
    <name type="scientific">Lineolata rhizophorae</name>
    <dbReference type="NCBI Taxonomy" id="578093"/>
    <lineage>
        <taxon>Eukaryota</taxon>
        <taxon>Fungi</taxon>
        <taxon>Dikarya</taxon>
        <taxon>Ascomycota</taxon>
        <taxon>Pezizomycotina</taxon>
        <taxon>Dothideomycetes</taxon>
        <taxon>Dothideomycetes incertae sedis</taxon>
        <taxon>Lineolatales</taxon>
        <taxon>Lineolataceae</taxon>
        <taxon>Lineolata</taxon>
    </lineage>
</organism>
<dbReference type="AlphaFoldDB" id="A0A6A6NWY7"/>
<feature type="region of interest" description="Disordered" evidence="7">
    <location>
        <begin position="1"/>
        <end position="25"/>
    </location>
</feature>
<dbReference type="PROSITE" id="PS51210">
    <property type="entry name" value="PLA2C"/>
    <property type="match status" value="1"/>
</dbReference>
<dbReference type="GO" id="GO:0046475">
    <property type="term" value="P:glycerophospholipid catabolic process"/>
    <property type="evidence" value="ECO:0007669"/>
    <property type="project" value="TreeGrafter"/>
</dbReference>
<dbReference type="SMART" id="SM00022">
    <property type="entry name" value="PLAc"/>
    <property type="match status" value="1"/>
</dbReference>
<evidence type="ECO:0000259" key="8">
    <source>
        <dbReference type="PROSITE" id="PS51210"/>
    </source>
</evidence>
<keyword evidence="4 5" id="KW-0443">Lipid metabolism</keyword>
<proteinExistence type="inferred from homology"/>
<reference evidence="9" key="1">
    <citation type="journal article" date="2020" name="Stud. Mycol.">
        <title>101 Dothideomycetes genomes: a test case for predicting lifestyles and emergence of pathogens.</title>
        <authorList>
            <person name="Haridas S."/>
            <person name="Albert R."/>
            <person name="Binder M."/>
            <person name="Bloem J."/>
            <person name="Labutti K."/>
            <person name="Salamov A."/>
            <person name="Andreopoulos B."/>
            <person name="Baker S."/>
            <person name="Barry K."/>
            <person name="Bills G."/>
            <person name="Bluhm B."/>
            <person name="Cannon C."/>
            <person name="Castanera R."/>
            <person name="Culley D."/>
            <person name="Daum C."/>
            <person name="Ezra D."/>
            <person name="Gonzalez J."/>
            <person name="Henrissat B."/>
            <person name="Kuo A."/>
            <person name="Liang C."/>
            <person name="Lipzen A."/>
            <person name="Lutzoni F."/>
            <person name="Magnuson J."/>
            <person name="Mondo S."/>
            <person name="Nolan M."/>
            <person name="Ohm R."/>
            <person name="Pangilinan J."/>
            <person name="Park H.-J."/>
            <person name="Ramirez L."/>
            <person name="Alfaro M."/>
            <person name="Sun H."/>
            <person name="Tritt A."/>
            <person name="Yoshinaga Y."/>
            <person name="Zwiers L.-H."/>
            <person name="Turgeon B."/>
            <person name="Goodwin S."/>
            <person name="Spatafora J."/>
            <person name="Crous P."/>
            <person name="Grigoriev I."/>
        </authorList>
    </citation>
    <scope>NUCLEOTIDE SEQUENCE</scope>
    <source>
        <strain evidence="9">ATCC 16933</strain>
    </source>
</reference>
<feature type="domain" description="PLA2c" evidence="8">
    <location>
        <begin position="98"/>
        <end position="502"/>
    </location>
</feature>
<name>A0A6A6NWY7_9PEZI</name>
<dbReference type="GO" id="GO:0004622">
    <property type="term" value="F:phosphatidylcholine lysophospholipase activity"/>
    <property type="evidence" value="ECO:0007669"/>
    <property type="project" value="UniProtKB-EC"/>
</dbReference>
<evidence type="ECO:0000256" key="7">
    <source>
        <dbReference type="SAM" id="MobiDB-lite"/>
    </source>
</evidence>
<evidence type="ECO:0000256" key="4">
    <source>
        <dbReference type="ARBA" id="ARBA00023098"/>
    </source>
</evidence>